<dbReference type="RefSeq" id="WP_310459304.1">
    <property type="nucleotide sequence ID" value="NZ_JAVKPH010000052.1"/>
</dbReference>
<feature type="transmembrane region" description="Helical" evidence="8">
    <location>
        <begin position="595"/>
        <end position="624"/>
    </location>
</feature>
<dbReference type="Proteomes" id="UP001247754">
    <property type="component" value="Unassembled WGS sequence"/>
</dbReference>
<sequence length="805" mass="86891">MRRAVALLALLAALALWAAGPAAAQNISWWLGTAAAQTGSDQPAVQLPDYDAWADFARQVEAATEDSRATNLSLEQLRAQLVDWRERFLSAQRTNTTRIETIRAQIGVLGPVPAEGATEPEEIATRRKELEQELARLQAPGLTAEEAYRRADGLIREIDSILRERQADELLRLWPSPLNPANWPAGWGELRDTNKALWSEVERAWASEPRRAEAEANLPLILLYLAFAGVLILRGRAWMETLSQRMHQKATARGRDVWALVVSLGQIVLPAGGVYALVAAIRATGMVGLLGDVLVSTLPMVGLFVFTTIWLGGRIFPRDDRSDALLRLAPDRRAEGRLLVAAFGVVIGLDLLRRAVMDSGRSEAATAVLSFPVLVLAGIILFRLGQLLVLHTRNDATQGEPVSYRNRLILLVGRAAMAIGAVGPLLAAVGYVPAASAVVYPAILSLMLFGLLLIAQRFVGDLYALVTRGEDGARDALFPVVVGFLLLLAVLPVFALIWGARVADLEELWNRFREGFTFGQTRVSPSDFVVFTVVFVVGYALTRLVQGALQTSVLPKTSLDKGGQNAIVVGLGYLGIMLAALAAITAAGIDLSSLAIVAGALSVGIGFGLQNIVSNFVSGIILLIERPVSEGDWIEVGGVMGTVRGISVRSTRIQTFDRTDVIVPNSDLIAGRVTNWTRFNLNGRLIVTVGVAYGADTRKVERILQEIAEAQPLAVMNPPPTVLLTALAPESMNFEIRVILRDVNFIMPVRSEINHQIAERFAEEGIGISVAPRDVWPRPAAPASPMLTALAVLQDSEAIADDGTP</sequence>
<gene>
    <name evidence="13" type="ORF">RGD00_21545</name>
</gene>
<dbReference type="Gene3D" id="2.30.30.60">
    <property type="match status" value="1"/>
</dbReference>
<feature type="coiled-coil region" evidence="7">
    <location>
        <begin position="60"/>
        <end position="94"/>
    </location>
</feature>
<keyword evidence="3" id="KW-1003">Cell membrane</keyword>
<evidence type="ECO:0000313" key="13">
    <source>
        <dbReference type="EMBL" id="MDR5655197.1"/>
    </source>
</evidence>
<dbReference type="InterPro" id="IPR006685">
    <property type="entry name" value="MscS_channel_2nd"/>
</dbReference>
<dbReference type="Pfam" id="PF21082">
    <property type="entry name" value="MS_channel_3rd"/>
    <property type="match status" value="1"/>
</dbReference>
<dbReference type="InterPro" id="IPR006686">
    <property type="entry name" value="MscS_channel_CS"/>
</dbReference>
<dbReference type="InterPro" id="IPR052702">
    <property type="entry name" value="MscS-like_channel"/>
</dbReference>
<feature type="domain" description="Mechanosensitive ion channel MscS" evidence="10">
    <location>
        <begin position="611"/>
        <end position="678"/>
    </location>
</feature>
<accession>A0ABU1FE81</accession>
<dbReference type="Gene3D" id="3.30.70.100">
    <property type="match status" value="1"/>
</dbReference>
<evidence type="ECO:0000259" key="10">
    <source>
        <dbReference type="Pfam" id="PF00924"/>
    </source>
</evidence>
<dbReference type="PANTHER" id="PTHR30347">
    <property type="entry name" value="POTASSIUM CHANNEL RELATED"/>
    <property type="match status" value="1"/>
</dbReference>
<dbReference type="InterPro" id="IPR011066">
    <property type="entry name" value="MscS_channel_C_sf"/>
</dbReference>
<evidence type="ECO:0000313" key="14">
    <source>
        <dbReference type="Proteomes" id="UP001247754"/>
    </source>
</evidence>
<comment type="similarity">
    <text evidence="2">Belongs to the MscS (TC 1.A.23) family.</text>
</comment>
<keyword evidence="7" id="KW-0175">Coiled coil</keyword>
<feature type="transmembrane region" description="Helical" evidence="8">
    <location>
        <begin position="476"/>
        <end position="500"/>
    </location>
</feature>
<dbReference type="EMBL" id="JAVKPH010000052">
    <property type="protein sequence ID" value="MDR5655197.1"/>
    <property type="molecule type" value="Genomic_DNA"/>
</dbReference>
<feature type="signal peptide" evidence="9">
    <location>
        <begin position="1"/>
        <end position="24"/>
    </location>
</feature>
<comment type="caution">
    <text evidence="13">The sequence shown here is derived from an EMBL/GenBank/DDBJ whole genome shotgun (WGS) entry which is preliminary data.</text>
</comment>
<dbReference type="InterPro" id="IPR010920">
    <property type="entry name" value="LSM_dom_sf"/>
</dbReference>
<dbReference type="PANTHER" id="PTHR30347:SF1">
    <property type="entry name" value="MECHANOSENSITIVE CHANNEL MSCK"/>
    <property type="match status" value="1"/>
</dbReference>
<keyword evidence="4 8" id="KW-0812">Transmembrane</keyword>
<feature type="transmembrane region" description="Helical" evidence="8">
    <location>
        <begin position="438"/>
        <end position="455"/>
    </location>
</feature>
<feature type="transmembrane region" description="Helical" evidence="8">
    <location>
        <begin position="293"/>
        <end position="313"/>
    </location>
</feature>
<evidence type="ECO:0000256" key="5">
    <source>
        <dbReference type="ARBA" id="ARBA00022989"/>
    </source>
</evidence>
<evidence type="ECO:0000259" key="11">
    <source>
        <dbReference type="Pfam" id="PF12607"/>
    </source>
</evidence>
<keyword evidence="5 8" id="KW-1133">Transmembrane helix</keyword>
<dbReference type="SUPFAM" id="SSF82689">
    <property type="entry name" value="Mechanosensitive channel protein MscS (YggB), C-terminal domain"/>
    <property type="match status" value="1"/>
</dbReference>
<dbReference type="SUPFAM" id="SSF50182">
    <property type="entry name" value="Sm-like ribonucleoproteins"/>
    <property type="match status" value="1"/>
</dbReference>
<feature type="transmembrane region" description="Helical" evidence="8">
    <location>
        <begin position="528"/>
        <end position="545"/>
    </location>
</feature>
<dbReference type="Gene3D" id="1.10.287.1260">
    <property type="match status" value="1"/>
</dbReference>
<feature type="transmembrane region" description="Helical" evidence="8">
    <location>
        <begin position="566"/>
        <end position="589"/>
    </location>
</feature>
<keyword evidence="6 8" id="KW-0472">Membrane</keyword>
<evidence type="ECO:0000256" key="3">
    <source>
        <dbReference type="ARBA" id="ARBA00022475"/>
    </source>
</evidence>
<evidence type="ECO:0000256" key="9">
    <source>
        <dbReference type="SAM" id="SignalP"/>
    </source>
</evidence>
<dbReference type="Pfam" id="PF00924">
    <property type="entry name" value="MS_channel_2nd"/>
    <property type="match status" value="1"/>
</dbReference>
<feature type="transmembrane region" description="Helical" evidence="8">
    <location>
        <begin position="334"/>
        <end position="352"/>
    </location>
</feature>
<feature type="domain" description="Mechanosensitive ion channel MscS C-terminal" evidence="12">
    <location>
        <begin position="687"/>
        <end position="768"/>
    </location>
</feature>
<keyword evidence="9" id="KW-0732">Signal</keyword>
<feature type="domain" description="DUF3772" evidence="11">
    <location>
        <begin position="143"/>
        <end position="201"/>
    </location>
</feature>
<proteinExistence type="inferred from homology"/>
<dbReference type="InterPro" id="IPR049278">
    <property type="entry name" value="MS_channel_C"/>
</dbReference>
<dbReference type="SUPFAM" id="SSF82861">
    <property type="entry name" value="Mechanosensitive channel protein MscS (YggB), transmembrane region"/>
    <property type="match status" value="1"/>
</dbReference>
<evidence type="ECO:0000256" key="4">
    <source>
        <dbReference type="ARBA" id="ARBA00022692"/>
    </source>
</evidence>
<feature type="transmembrane region" description="Helical" evidence="8">
    <location>
        <begin position="257"/>
        <end position="281"/>
    </location>
</feature>
<dbReference type="InterPro" id="IPR011014">
    <property type="entry name" value="MscS_channel_TM-2"/>
</dbReference>
<evidence type="ECO:0000256" key="8">
    <source>
        <dbReference type="SAM" id="Phobius"/>
    </source>
</evidence>
<evidence type="ECO:0000259" key="12">
    <source>
        <dbReference type="Pfam" id="PF21082"/>
    </source>
</evidence>
<evidence type="ECO:0000256" key="1">
    <source>
        <dbReference type="ARBA" id="ARBA00004651"/>
    </source>
</evidence>
<feature type="transmembrane region" description="Helical" evidence="8">
    <location>
        <begin position="364"/>
        <end position="390"/>
    </location>
</feature>
<feature type="transmembrane region" description="Helical" evidence="8">
    <location>
        <begin position="218"/>
        <end position="237"/>
    </location>
</feature>
<feature type="chain" id="PRO_5045174079" evidence="9">
    <location>
        <begin position="25"/>
        <end position="805"/>
    </location>
</feature>
<name>A0ABU1FE81_9RHOB</name>
<reference evidence="13 14" key="1">
    <citation type="submission" date="2023-09" db="EMBL/GenBank/DDBJ databases">
        <title>Xinfangfangia sedmenti sp. nov., isolated the sedment.</title>
        <authorList>
            <person name="Xu L."/>
        </authorList>
    </citation>
    <scope>NUCLEOTIDE SEQUENCE [LARGE SCALE GENOMIC DNA]</scope>
    <source>
        <strain evidence="13 14">LG-4</strain>
    </source>
</reference>
<feature type="transmembrane region" description="Helical" evidence="8">
    <location>
        <begin position="411"/>
        <end position="432"/>
    </location>
</feature>
<dbReference type="InterPro" id="IPR022249">
    <property type="entry name" value="DUF3772"/>
</dbReference>
<comment type="subcellular location">
    <subcellularLocation>
        <location evidence="1">Cell membrane</location>
        <topology evidence="1">Multi-pass membrane protein</topology>
    </subcellularLocation>
</comment>
<evidence type="ECO:0000256" key="7">
    <source>
        <dbReference type="SAM" id="Coils"/>
    </source>
</evidence>
<organism evidence="13 14">
    <name type="scientific">Ruixingdingia sedimenti</name>
    <dbReference type="NCBI Taxonomy" id="3073604"/>
    <lineage>
        <taxon>Bacteria</taxon>
        <taxon>Pseudomonadati</taxon>
        <taxon>Pseudomonadota</taxon>
        <taxon>Alphaproteobacteria</taxon>
        <taxon>Rhodobacterales</taxon>
        <taxon>Paracoccaceae</taxon>
        <taxon>Ruixingdingia</taxon>
    </lineage>
</organism>
<dbReference type="PROSITE" id="PS01246">
    <property type="entry name" value="UPF0003"/>
    <property type="match status" value="1"/>
</dbReference>
<evidence type="ECO:0000256" key="6">
    <source>
        <dbReference type="ARBA" id="ARBA00023136"/>
    </source>
</evidence>
<protein>
    <submittedName>
        <fullName evidence="13">DUF3772 domain-containing protein</fullName>
    </submittedName>
</protein>
<dbReference type="InterPro" id="IPR023408">
    <property type="entry name" value="MscS_beta-dom_sf"/>
</dbReference>
<keyword evidence="14" id="KW-1185">Reference proteome</keyword>
<evidence type="ECO:0000256" key="2">
    <source>
        <dbReference type="ARBA" id="ARBA00008017"/>
    </source>
</evidence>
<dbReference type="Pfam" id="PF12607">
    <property type="entry name" value="DUF3772"/>
    <property type="match status" value="1"/>
</dbReference>